<sequence>MASRRESRYSSTPSEEGEIVELGSESKAPVSNRLPSGGIERSRGHGNLKFSQPQSRDIRSLAQATKVRSRSRSRSPYRHDKGHKRRRYEEHEEYEGRHPERYESQYNDRQHGRDTLRRSRGYHDYDRSESYGSGLPYNDDEYDHHKQNRQRSFSPYRARKPKQYEDSGRSNEFVPKQEMNEAKTPNSPVSKEPASHQVKVADKPNDQSTSEVVGQTEQEPLDEEAIREERRRKRAAIRAKYQAGSEAKSPAETEVKSRAETEAGVLHLKALQVGPEVEASTPGTNAGSTRETTGMSHVHIPIPVLEQADVFPNLSTDSPQITPGKAGLSAADYDPVLDTKEDRSKHGITPTTTQDVSILQLLMPPHRAPKKDAFDMFALDDDVDMFGEGPESIAPEAGRELAASMMDDWNDSEGYYKIQLGELIKQQYVVKETIGKGVFSTVVRAYDKKAQNMVAIKIVRQNESMRKTGFREIGILGKLRKADPDDKHHLIMYKQHFDHKGHLCMVFENLSMDLRTVIRKYGLTSGLKLDDVRKYGRQMFVALKLLRACEIVHADIKPDNLLVNETRDFLKLCDLGSAAPIEEDEVAPYLVSRFYRAPEVILGCKRDYAVDVCISCLPATRSTTTGRPVIRNPDFKRPIQDLKSRVWAKKQPRRLANEEAKMLAHFVDLLDRCLCLSPEKRITPASALDHPFFAQAK</sequence>
<feature type="compositionally biased region" description="Basic and acidic residues" evidence="7">
    <location>
        <begin position="87"/>
        <end position="129"/>
    </location>
</feature>
<evidence type="ECO:0000256" key="4">
    <source>
        <dbReference type="ARBA" id="ARBA00022777"/>
    </source>
</evidence>
<dbReference type="EMBL" id="JAPQKS010000003">
    <property type="protein sequence ID" value="KAJ5239802.1"/>
    <property type="molecule type" value="Genomic_DNA"/>
</dbReference>
<dbReference type="SUPFAM" id="SSF56112">
    <property type="entry name" value="Protein kinase-like (PK-like)"/>
    <property type="match status" value="1"/>
</dbReference>
<evidence type="ECO:0000313" key="10">
    <source>
        <dbReference type="Proteomes" id="UP001150941"/>
    </source>
</evidence>
<dbReference type="Gene3D" id="1.10.510.10">
    <property type="entry name" value="Transferase(Phosphotransferase) domain 1"/>
    <property type="match status" value="1"/>
</dbReference>
<dbReference type="Gene3D" id="3.30.200.20">
    <property type="entry name" value="Phosphorylase Kinase, domain 1"/>
    <property type="match status" value="1"/>
</dbReference>
<organism evidence="9 10">
    <name type="scientific">Penicillium chermesinum</name>
    <dbReference type="NCBI Taxonomy" id="63820"/>
    <lineage>
        <taxon>Eukaryota</taxon>
        <taxon>Fungi</taxon>
        <taxon>Dikarya</taxon>
        <taxon>Ascomycota</taxon>
        <taxon>Pezizomycotina</taxon>
        <taxon>Eurotiomycetes</taxon>
        <taxon>Eurotiomycetidae</taxon>
        <taxon>Eurotiales</taxon>
        <taxon>Aspergillaceae</taxon>
        <taxon>Penicillium</taxon>
    </lineage>
</organism>
<keyword evidence="2" id="KW-0808">Transferase</keyword>
<evidence type="ECO:0000256" key="3">
    <source>
        <dbReference type="ARBA" id="ARBA00022741"/>
    </source>
</evidence>
<proteinExistence type="predicted"/>
<feature type="binding site" evidence="6">
    <location>
        <position position="457"/>
    </location>
    <ligand>
        <name>ATP</name>
        <dbReference type="ChEBI" id="CHEBI:30616"/>
    </ligand>
</feature>
<dbReference type="PANTHER" id="PTHR24058:SF103">
    <property type="entry name" value="SERINE_THREONINE-PROTEIN KINASE PRP4 HOMOLOG"/>
    <property type="match status" value="1"/>
</dbReference>
<dbReference type="InterPro" id="IPR011009">
    <property type="entry name" value="Kinase-like_dom_sf"/>
</dbReference>
<feature type="compositionally biased region" description="Polar residues" evidence="7">
    <location>
        <begin position="281"/>
        <end position="292"/>
    </location>
</feature>
<dbReference type="Pfam" id="PF00069">
    <property type="entry name" value="Pkinase"/>
    <property type="match status" value="1"/>
</dbReference>
<dbReference type="InterPro" id="IPR017441">
    <property type="entry name" value="Protein_kinase_ATP_BS"/>
</dbReference>
<evidence type="ECO:0000256" key="5">
    <source>
        <dbReference type="ARBA" id="ARBA00022840"/>
    </source>
</evidence>
<dbReference type="SMART" id="SM00220">
    <property type="entry name" value="S_TKc"/>
    <property type="match status" value="1"/>
</dbReference>
<evidence type="ECO:0000256" key="2">
    <source>
        <dbReference type="ARBA" id="ARBA00022679"/>
    </source>
</evidence>
<reference evidence="9" key="1">
    <citation type="submission" date="2022-11" db="EMBL/GenBank/DDBJ databases">
        <authorList>
            <person name="Petersen C."/>
        </authorList>
    </citation>
    <scope>NUCLEOTIDE SEQUENCE</scope>
    <source>
        <strain evidence="9">IBT 19713</strain>
    </source>
</reference>
<feature type="compositionally biased region" description="Basic and acidic residues" evidence="7">
    <location>
        <begin position="249"/>
        <end position="261"/>
    </location>
</feature>
<keyword evidence="1" id="KW-0723">Serine/threonine-protein kinase</keyword>
<keyword evidence="4" id="KW-0418">Kinase</keyword>
<dbReference type="Proteomes" id="UP001150941">
    <property type="component" value="Unassembled WGS sequence"/>
</dbReference>
<dbReference type="GO" id="GO:0005524">
    <property type="term" value="F:ATP binding"/>
    <property type="evidence" value="ECO:0007669"/>
    <property type="project" value="UniProtKB-UniRule"/>
</dbReference>
<gene>
    <name evidence="9" type="ORF">N7468_004421</name>
</gene>
<feature type="compositionally biased region" description="Polar residues" evidence="7">
    <location>
        <begin position="206"/>
        <end position="218"/>
    </location>
</feature>
<evidence type="ECO:0000259" key="8">
    <source>
        <dbReference type="PROSITE" id="PS50011"/>
    </source>
</evidence>
<keyword evidence="5 6" id="KW-0067">ATP-binding</keyword>
<protein>
    <recommendedName>
        <fullName evidence="8">Protein kinase domain-containing protein</fullName>
    </recommendedName>
</protein>
<evidence type="ECO:0000313" key="9">
    <source>
        <dbReference type="EMBL" id="KAJ5239802.1"/>
    </source>
</evidence>
<accession>A0A9W9PBD6</accession>
<dbReference type="PROSITE" id="PS50011">
    <property type="entry name" value="PROTEIN_KINASE_DOM"/>
    <property type="match status" value="1"/>
</dbReference>
<name>A0A9W9PBD6_9EURO</name>
<dbReference type="AlphaFoldDB" id="A0A9W9PBD6"/>
<dbReference type="RefSeq" id="XP_058332721.1">
    <property type="nucleotide sequence ID" value="XM_058473718.1"/>
</dbReference>
<reference evidence="9" key="2">
    <citation type="journal article" date="2023" name="IMA Fungus">
        <title>Comparative genomic study of the Penicillium genus elucidates a diverse pangenome and 15 lateral gene transfer events.</title>
        <authorList>
            <person name="Petersen C."/>
            <person name="Sorensen T."/>
            <person name="Nielsen M.R."/>
            <person name="Sondergaard T.E."/>
            <person name="Sorensen J.L."/>
            <person name="Fitzpatrick D.A."/>
            <person name="Frisvad J.C."/>
            <person name="Nielsen K.L."/>
        </authorList>
    </citation>
    <scope>NUCLEOTIDE SEQUENCE</scope>
    <source>
        <strain evidence="9">IBT 19713</strain>
    </source>
</reference>
<comment type="caution">
    <text evidence="9">The sequence shown here is derived from an EMBL/GenBank/DDBJ whole genome shotgun (WGS) entry which is preliminary data.</text>
</comment>
<evidence type="ECO:0000256" key="6">
    <source>
        <dbReference type="PROSITE-ProRule" id="PRU10141"/>
    </source>
</evidence>
<dbReference type="PROSITE" id="PS00108">
    <property type="entry name" value="PROTEIN_KINASE_ST"/>
    <property type="match status" value="1"/>
</dbReference>
<dbReference type="PANTHER" id="PTHR24058">
    <property type="entry name" value="DUAL SPECIFICITY PROTEIN KINASE"/>
    <property type="match status" value="1"/>
</dbReference>
<keyword evidence="10" id="KW-1185">Reference proteome</keyword>
<dbReference type="InterPro" id="IPR000719">
    <property type="entry name" value="Prot_kinase_dom"/>
</dbReference>
<feature type="domain" description="Protein kinase" evidence="8">
    <location>
        <begin position="428"/>
        <end position="693"/>
    </location>
</feature>
<evidence type="ECO:0000256" key="7">
    <source>
        <dbReference type="SAM" id="MobiDB-lite"/>
    </source>
</evidence>
<dbReference type="GO" id="GO:0004674">
    <property type="term" value="F:protein serine/threonine kinase activity"/>
    <property type="evidence" value="ECO:0007669"/>
    <property type="project" value="UniProtKB-KW"/>
</dbReference>
<dbReference type="PROSITE" id="PS00107">
    <property type="entry name" value="PROTEIN_KINASE_ATP"/>
    <property type="match status" value="1"/>
</dbReference>
<dbReference type="GeneID" id="83201021"/>
<keyword evidence="3 6" id="KW-0547">Nucleotide-binding</keyword>
<feature type="region of interest" description="Disordered" evidence="7">
    <location>
        <begin position="1"/>
        <end position="292"/>
    </location>
</feature>
<dbReference type="OrthoDB" id="9332038at2759"/>
<evidence type="ECO:0000256" key="1">
    <source>
        <dbReference type="ARBA" id="ARBA00022527"/>
    </source>
</evidence>
<feature type="compositionally biased region" description="Basic residues" evidence="7">
    <location>
        <begin position="67"/>
        <end position="86"/>
    </location>
</feature>
<dbReference type="InterPro" id="IPR008271">
    <property type="entry name" value="Ser/Thr_kinase_AS"/>
</dbReference>
<dbReference type="InterPro" id="IPR050494">
    <property type="entry name" value="Ser_Thr_dual-spec_kinase"/>
</dbReference>